<dbReference type="Proteomes" id="UP000188268">
    <property type="component" value="Unassembled WGS sequence"/>
</dbReference>
<reference evidence="1 2" key="1">
    <citation type="submission" date="2013-09" db="EMBL/GenBank/DDBJ databases">
        <title>Corchorus capsularis genome sequencing.</title>
        <authorList>
            <person name="Alam M."/>
            <person name="Haque M.S."/>
            <person name="Islam M.S."/>
            <person name="Emdad E.M."/>
            <person name="Islam M.M."/>
            <person name="Ahmed B."/>
            <person name="Halim A."/>
            <person name="Hossen Q.M.M."/>
            <person name="Hossain M.Z."/>
            <person name="Ahmed R."/>
            <person name="Khan M.M."/>
            <person name="Islam R."/>
            <person name="Rashid M.M."/>
            <person name="Khan S.A."/>
            <person name="Rahman M.S."/>
            <person name="Alam M."/>
        </authorList>
    </citation>
    <scope>NUCLEOTIDE SEQUENCE [LARGE SCALE GENOMIC DNA]</scope>
    <source>
        <strain evidence="2">cv. CVL-1</strain>
        <tissue evidence="1">Whole seedling</tissue>
    </source>
</reference>
<proteinExistence type="predicted"/>
<accession>A0A1R3IWU6</accession>
<evidence type="ECO:0000313" key="2">
    <source>
        <dbReference type="Proteomes" id="UP000188268"/>
    </source>
</evidence>
<sequence>MRADGDIDGDRWQRLSGLDGGFESREKMKDKAV</sequence>
<organism evidence="1 2">
    <name type="scientific">Corchorus capsularis</name>
    <name type="common">Jute</name>
    <dbReference type="NCBI Taxonomy" id="210143"/>
    <lineage>
        <taxon>Eukaryota</taxon>
        <taxon>Viridiplantae</taxon>
        <taxon>Streptophyta</taxon>
        <taxon>Embryophyta</taxon>
        <taxon>Tracheophyta</taxon>
        <taxon>Spermatophyta</taxon>
        <taxon>Magnoliopsida</taxon>
        <taxon>eudicotyledons</taxon>
        <taxon>Gunneridae</taxon>
        <taxon>Pentapetalae</taxon>
        <taxon>rosids</taxon>
        <taxon>malvids</taxon>
        <taxon>Malvales</taxon>
        <taxon>Malvaceae</taxon>
        <taxon>Grewioideae</taxon>
        <taxon>Apeibeae</taxon>
        <taxon>Corchorus</taxon>
    </lineage>
</organism>
<gene>
    <name evidence="1" type="ORF">CCACVL1_09276</name>
</gene>
<evidence type="ECO:0000313" key="1">
    <source>
        <dbReference type="EMBL" id="OMO87067.1"/>
    </source>
</evidence>
<protein>
    <submittedName>
        <fullName evidence="1">Uncharacterized protein</fullName>
    </submittedName>
</protein>
<dbReference type="Gramene" id="OMO87067">
    <property type="protein sequence ID" value="OMO87067"/>
    <property type="gene ID" value="CCACVL1_09276"/>
</dbReference>
<name>A0A1R3IWU6_COCAP</name>
<dbReference type="AlphaFoldDB" id="A0A1R3IWU6"/>
<comment type="caution">
    <text evidence="1">The sequence shown here is derived from an EMBL/GenBank/DDBJ whole genome shotgun (WGS) entry which is preliminary data.</text>
</comment>
<dbReference type="EMBL" id="AWWV01009320">
    <property type="protein sequence ID" value="OMO87067.1"/>
    <property type="molecule type" value="Genomic_DNA"/>
</dbReference>
<keyword evidence="2" id="KW-1185">Reference proteome</keyword>